<dbReference type="Proteomes" id="UP000017127">
    <property type="component" value="Unassembled WGS sequence"/>
</dbReference>
<dbReference type="InterPro" id="IPR013978">
    <property type="entry name" value="MEKHLA"/>
</dbReference>
<sequence>MTNLNTDLWKKDAIIVHSQRLFDSFKHWTGETLIDANQSPEDIAQALFNADFVLVSAGTEEDNPIFNYGNRTALDLWEMSWEQFIQTPSSHSVHPEEVIQRQQTLDRVKTQGYTKNLRGFRQSRTGKQFLISDVTVWNVIDENGQYCGQAATYETWEFL</sequence>
<dbReference type="EMBL" id="AUZM01000003">
    <property type="protein sequence ID" value="ERT09536.1"/>
    <property type="molecule type" value="Genomic_DNA"/>
</dbReference>
<dbReference type="SUPFAM" id="SSF55785">
    <property type="entry name" value="PYP-like sensor domain (PAS domain)"/>
    <property type="match status" value="1"/>
</dbReference>
<evidence type="ECO:0000313" key="2">
    <source>
        <dbReference type="EMBL" id="ERT09536.1"/>
    </source>
</evidence>
<protein>
    <submittedName>
        <fullName evidence="2">MEKHLA domain protein</fullName>
    </submittedName>
</protein>
<reference evidence="2 3" key="1">
    <citation type="journal article" date="2013" name="Front. Microbiol.">
        <title>Comparative genomic analyses of the cyanobacterium, Lyngbya aestuarii BL J, a powerful hydrogen producer.</title>
        <authorList>
            <person name="Kothari A."/>
            <person name="Vaughn M."/>
            <person name="Garcia-Pichel F."/>
        </authorList>
    </citation>
    <scope>NUCLEOTIDE SEQUENCE [LARGE SCALE GENOMIC DNA]</scope>
    <source>
        <strain evidence="2 3">BL J</strain>
    </source>
</reference>
<dbReference type="RefSeq" id="WP_023064415.1">
    <property type="nucleotide sequence ID" value="NZ_AUZM01000003.1"/>
</dbReference>
<gene>
    <name evidence="2" type="ORF">M595_0481</name>
</gene>
<evidence type="ECO:0000259" key="1">
    <source>
        <dbReference type="Pfam" id="PF08670"/>
    </source>
</evidence>
<keyword evidence="3" id="KW-1185">Reference proteome</keyword>
<name>U7QSZ3_9CYAN</name>
<organism evidence="2 3">
    <name type="scientific">Lyngbya aestuarii BL J</name>
    <dbReference type="NCBI Taxonomy" id="1348334"/>
    <lineage>
        <taxon>Bacteria</taxon>
        <taxon>Bacillati</taxon>
        <taxon>Cyanobacteriota</taxon>
        <taxon>Cyanophyceae</taxon>
        <taxon>Oscillatoriophycideae</taxon>
        <taxon>Oscillatoriales</taxon>
        <taxon>Microcoleaceae</taxon>
        <taxon>Lyngbya</taxon>
    </lineage>
</organism>
<dbReference type="Pfam" id="PF08670">
    <property type="entry name" value="MEKHLA"/>
    <property type="match status" value="1"/>
</dbReference>
<proteinExistence type="predicted"/>
<dbReference type="InterPro" id="IPR035965">
    <property type="entry name" value="PAS-like_dom_sf"/>
</dbReference>
<feature type="domain" description="MEKHLA" evidence="1">
    <location>
        <begin position="17"/>
        <end position="158"/>
    </location>
</feature>
<evidence type="ECO:0000313" key="3">
    <source>
        <dbReference type="Proteomes" id="UP000017127"/>
    </source>
</evidence>
<accession>U7QSZ3</accession>
<comment type="caution">
    <text evidence="2">The sequence shown here is derived from an EMBL/GenBank/DDBJ whole genome shotgun (WGS) entry which is preliminary data.</text>
</comment>
<dbReference type="AlphaFoldDB" id="U7QSZ3"/>
<dbReference type="OrthoDB" id="9794448at2"/>